<evidence type="ECO:0000313" key="2">
    <source>
        <dbReference type="EMBL" id="KFM78455.1"/>
    </source>
</evidence>
<organism evidence="2 3">
    <name type="scientific">Stegodyphus mimosarum</name>
    <name type="common">African social velvet spider</name>
    <dbReference type="NCBI Taxonomy" id="407821"/>
    <lineage>
        <taxon>Eukaryota</taxon>
        <taxon>Metazoa</taxon>
        <taxon>Ecdysozoa</taxon>
        <taxon>Arthropoda</taxon>
        <taxon>Chelicerata</taxon>
        <taxon>Arachnida</taxon>
        <taxon>Araneae</taxon>
        <taxon>Araneomorphae</taxon>
        <taxon>Entelegynae</taxon>
        <taxon>Eresoidea</taxon>
        <taxon>Eresidae</taxon>
        <taxon>Stegodyphus</taxon>
    </lineage>
</organism>
<keyword evidence="1" id="KW-1133">Transmembrane helix</keyword>
<gene>
    <name evidence="2" type="ORF">X975_17271</name>
</gene>
<dbReference type="PROSITE" id="PS51257">
    <property type="entry name" value="PROKAR_LIPOPROTEIN"/>
    <property type="match status" value="1"/>
</dbReference>
<feature type="non-terminal residue" evidence="2">
    <location>
        <position position="61"/>
    </location>
</feature>
<feature type="transmembrane region" description="Helical" evidence="1">
    <location>
        <begin position="20"/>
        <end position="43"/>
    </location>
</feature>
<proteinExistence type="predicted"/>
<reference evidence="2 3" key="1">
    <citation type="submission" date="2013-11" db="EMBL/GenBank/DDBJ databases">
        <title>Genome sequencing of Stegodyphus mimosarum.</title>
        <authorList>
            <person name="Bechsgaard J."/>
        </authorList>
    </citation>
    <scope>NUCLEOTIDE SEQUENCE [LARGE SCALE GENOMIC DNA]</scope>
</reference>
<accession>A0A087UM66</accession>
<dbReference type="EMBL" id="KK120525">
    <property type="protein sequence ID" value="KFM78455.1"/>
    <property type="molecule type" value="Genomic_DNA"/>
</dbReference>
<dbReference type="Proteomes" id="UP000054359">
    <property type="component" value="Unassembled WGS sequence"/>
</dbReference>
<name>A0A087UM66_STEMI</name>
<protein>
    <submittedName>
        <fullName evidence="2">Uncharacterized protein</fullName>
    </submittedName>
</protein>
<sequence>MHIVINKDPYYIPQQHLKHIFSHNLILILTGCIYQTICIKKVFHCIRTVKKSSCWLNMVKI</sequence>
<keyword evidence="3" id="KW-1185">Reference proteome</keyword>
<keyword evidence="1" id="KW-0812">Transmembrane</keyword>
<keyword evidence="1" id="KW-0472">Membrane</keyword>
<dbReference type="AlphaFoldDB" id="A0A087UM66"/>
<evidence type="ECO:0000256" key="1">
    <source>
        <dbReference type="SAM" id="Phobius"/>
    </source>
</evidence>
<evidence type="ECO:0000313" key="3">
    <source>
        <dbReference type="Proteomes" id="UP000054359"/>
    </source>
</evidence>